<evidence type="ECO:0000313" key="1">
    <source>
        <dbReference type="EMBL" id="GAF73218.1"/>
    </source>
</evidence>
<dbReference type="Gene3D" id="3.10.450.50">
    <property type="match status" value="1"/>
</dbReference>
<organism evidence="1">
    <name type="scientific">marine sediment metagenome</name>
    <dbReference type="NCBI Taxonomy" id="412755"/>
    <lineage>
        <taxon>unclassified sequences</taxon>
        <taxon>metagenomes</taxon>
        <taxon>ecological metagenomes</taxon>
    </lineage>
</organism>
<name>X0RWP6_9ZZZZ</name>
<dbReference type="EMBL" id="BARS01008051">
    <property type="protein sequence ID" value="GAF73218.1"/>
    <property type="molecule type" value="Genomic_DNA"/>
</dbReference>
<comment type="caution">
    <text evidence="1">The sequence shown here is derived from an EMBL/GenBank/DDBJ whole genome shotgun (WGS) entry which is preliminary data.</text>
</comment>
<dbReference type="SUPFAM" id="SSF54427">
    <property type="entry name" value="NTF2-like"/>
    <property type="match status" value="1"/>
</dbReference>
<evidence type="ECO:0008006" key="2">
    <source>
        <dbReference type="Google" id="ProtNLM"/>
    </source>
</evidence>
<accession>X0RWP6</accession>
<gene>
    <name evidence="1" type="ORF">S01H1_15426</name>
</gene>
<proteinExistence type="predicted"/>
<reference evidence="1" key="1">
    <citation type="journal article" date="2014" name="Front. Microbiol.">
        <title>High frequency of phylogenetically diverse reductive dehalogenase-homologous genes in deep subseafloor sedimentary metagenomes.</title>
        <authorList>
            <person name="Kawai M."/>
            <person name="Futagami T."/>
            <person name="Toyoda A."/>
            <person name="Takaki Y."/>
            <person name="Nishi S."/>
            <person name="Hori S."/>
            <person name="Arai W."/>
            <person name="Tsubouchi T."/>
            <person name="Morono Y."/>
            <person name="Uchiyama I."/>
            <person name="Ito T."/>
            <person name="Fujiyama A."/>
            <person name="Inagaki F."/>
            <person name="Takami H."/>
        </authorList>
    </citation>
    <scope>NUCLEOTIDE SEQUENCE</scope>
    <source>
        <strain evidence="1">Expedition CK06-06</strain>
    </source>
</reference>
<dbReference type="InterPro" id="IPR032710">
    <property type="entry name" value="NTF2-like_dom_sf"/>
</dbReference>
<protein>
    <recommendedName>
        <fullName evidence="2">SnoaL-like domain-containing protein</fullName>
    </recommendedName>
</protein>
<sequence>MSVPGVDIVRVVNGKIAEDWVYYNQLNAFLQLGYTLTLPQSEEPQEKK</sequence>
<dbReference type="AlphaFoldDB" id="X0RWP6"/>